<evidence type="ECO:0000313" key="2">
    <source>
        <dbReference type="EMBL" id="MFH6984065.1"/>
    </source>
</evidence>
<feature type="chain" id="PRO_5046048666" description="DUF4252 domain-containing protein" evidence="1">
    <location>
        <begin position="25"/>
        <end position="169"/>
    </location>
</feature>
<name>A0ABW7NAF7_9BACT</name>
<accession>A0ABW7NAF7</accession>
<evidence type="ECO:0000313" key="3">
    <source>
        <dbReference type="Proteomes" id="UP001610063"/>
    </source>
</evidence>
<evidence type="ECO:0008006" key="4">
    <source>
        <dbReference type="Google" id="ProtNLM"/>
    </source>
</evidence>
<dbReference type="RefSeq" id="WP_395417496.1">
    <property type="nucleotide sequence ID" value="NZ_JBIPKE010000017.1"/>
</dbReference>
<keyword evidence="3" id="KW-1185">Reference proteome</keyword>
<proteinExistence type="predicted"/>
<feature type="signal peptide" evidence="1">
    <location>
        <begin position="1"/>
        <end position="24"/>
    </location>
</feature>
<keyword evidence="1" id="KW-0732">Signal</keyword>
<gene>
    <name evidence="2" type="ORF">ACHKAR_11485</name>
</gene>
<dbReference type="EMBL" id="JBIPKE010000017">
    <property type="protein sequence ID" value="MFH6984065.1"/>
    <property type="molecule type" value="Genomic_DNA"/>
</dbReference>
<organism evidence="2 3">
    <name type="scientific">Marinoscillum luteum</name>
    <dbReference type="NCBI Taxonomy" id="861051"/>
    <lineage>
        <taxon>Bacteria</taxon>
        <taxon>Pseudomonadati</taxon>
        <taxon>Bacteroidota</taxon>
        <taxon>Cytophagia</taxon>
        <taxon>Cytophagales</taxon>
        <taxon>Reichenbachiellaceae</taxon>
        <taxon>Marinoscillum</taxon>
    </lineage>
</organism>
<dbReference type="Proteomes" id="UP001610063">
    <property type="component" value="Unassembled WGS sequence"/>
</dbReference>
<reference evidence="2 3" key="1">
    <citation type="journal article" date="2013" name="Int. J. Syst. Evol. Microbiol.">
        <title>Marinoscillum luteum sp. nov., isolated from marine sediment.</title>
        <authorList>
            <person name="Cha I.T."/>
            <person name="Park S.J."/>
            <person name="Kim S.J."/>
            <person name="Kim J.G."/>
            <person name="Jung M.Y."/>
            <person name="Shin K.S."/>
            <person name="Kwon K.K."/>
            <person name="Yang S.H."/>
            <person name="Seo Y.S."/>
            <person name="Rhee S.K."/>
        </authorList>
    </citation>
    <scope>NUCLEOTIDE SEQUENCE [LARGE SCALE GENOMIC DNA]</scope>
    <source>
        <strain evidence="2 3">KCTC 23939</strain>
    </source>
</reference>
<evidence type="ECO:0000256" key="1">
    <source>
        <dbReference type="SAM" id="SignalP"/>
    </source>
</evidence>
<sequence length="169" mass="19391">MKNKSGKYLILMILMGLTTQPLFAQENILKTLVEDRTDHKYVFYPSTLRMINLTKNQEYNELVKDVSKLYIYMLDSAIRADKGYRKIAEGYTRLGYDEYAMAYGGDLSLAILGSEQASTNTFVGYLIQDELAVAFYLSGTIAWQKIPTLLNTLRKEDLFNFLDPTSQEH</sequence>
<protein>
    <recommendedName>
        <fullName evidence="4">DUF4252 domain-containing protein</fullName>
    </recommendedName>
</protein>
<comment type="caution">
    <text evidence="2">The sequence shown here is derived from an EMBL/GenBank/DDBJ whole genome shotgun (WGS) entry which is preliminary data.</text>
</comment>